<proteinExistence type="predicted"/>
<organism evidence="1 2">
    <name type="scientific">Sporanaerobium hydrogeniformans</name>
    <dbReference type="NCBI Taxonomy" id="3072179"/>
    <lineage>
        <taxon>Bacteria</taxon>
        <taxon>Bacillati</taxon>
        <taxon>Bacillota</taxon>
        <taxon>Clostridia</taxon>
        <taxon>Lachnospirales</taxon>
        <taxon>Lachnospiraceae</taxon>
        <taxon>Sporanaerobium</taxon>
    </lineage>
</organism>
<evidence type="ECO:0000313" key="2">
    <source>
        <dbReference type="Proteomes" id="UP000224460"/>
    </source>
</evidence>
<gene>
    <name evidence="1" type="ORF">CS063_15415</name>
</gene>
<dbReference type="Proteomes" id="UP000224460">
    <property type="component" value="Unassembled WGS sequence"/>
</dbReference>
<dbReference type="EMBL" id="PEDL01000026">
    <property type="protein sequence ID" value="PHV69510.1"/>
    <property type="molecule type" value="Genomic_DNA"/>
</dbReference>
<protein>
    <submittedName>
        <fullName evidence="1">MarR family transcriptional regulator</fullName>
    </submittedName>
</protein>
<reference evidence="1" key="1">
    <citation type="submission" date="2017-10" db="EMBL/GenBank/DDBJ databases">
        <title>Genome sequence of cellulolytic Lachnospiraceae bacterium XHS1971 isolated from hotspring sediment.</title>
        <authorList>
            <person name="Vasudevan G."/>
            <person name="Joshi A.J."/>
            <person name="Hivarkar S."/>
            <person name="Lanjekar V.B."/>
            <person name="Dhakephalkar P.K."/>
            <person name="Dagar S."/>
        </authorList>
    </citation>
    <scope>NUCLEOTIDE SEQUENCE</scope>
    <source>
        <strain evidence="1">XHS1971</strain>
    </source>
</reference>
<accession>A0AC61D7M4</accession>
<name>A0AC61D7M4_9FIRM</name>
<evidence type="ECO:0000313" key="1">
    <source>
        <dbReference type="EMBL" id="PHV69510.1"/>
    </source>
</evidence>
<comment type="caution">
    <text evidence="1">The sequence shown here is derived from an EMBL/GenBank/DDBJ whole genome shotgun (WGS) entry which is preliminary data.</text>
</comment>
<keyword evidence="2" id="KW-1185">Reference proteome</keyword>
<sequence>METMNKVLETLKANAEPMKAGDIAEATGLDKKAITAALTALKADGSIISPKRCYYSAK</sequence>